<keyword evidence="2" id="KW-1185">Reference proteome</keyword>
<organism evidence="1 2">
    <name type="scientific">Aliikangiella marina</name>
    <dbReference type="NCBI Taxonomy" id="1712262"/>
    <lineage>
        <taxon>Bacteria</taxon>
        <taxon>Pseudomonadati</taxon>
        <taxon>Pseudomonadota</taxon>
        <taxon>Gammaproteobacteria</taxon>
        <taxon>Oceanospirillales</taxon>
        <taxon>Pleioneaceae</taxon>
        <taxon>Aliikangiella</taxon>
    </lineage>
</organism>
<sequence>MGIEYTYNDRTGLIVMQPSGTISFDDVIEYEEMFMRDHPSPPQYVEVIRMEEVEDVVFSYSSYKAVICAIEKWKRFGHKLTLFCAFTEKHKEMTDLLLPIFQNIDISIQVCYSEDELQEILTALNLRAS</sequence>
<gene>
    <name evidence="1" type="ORF">FLL45_08275</name>
</gene>
<dbReference type="EMBL" id="VIKR01000002">
    <property type="protein sequence ID" value="TQV74945.1"/>
    <property type="molecule type" value="Genomic_DNA"/>
</dbReference>
<name>A0A545TCK4_9GAMM</name>
<evidence type="ECO:0000313" key="2">
    <source>
        <dbReference type="Proteomes" id="UP000317839"/>
    </source>
</evidence>
<proteinExistence type="predicted"/>
<dbReference type="Proteomes" id="UP000317839">
    <property type="component" value="Unassembled WGS sequence"/>
</dbReference>
<accession>A0A545TCK4</accession>
<dbReference type="AlphaFoldDB" id="A0A545TCK4"/>
<dbReference type="RefSeq" id="WP_142941563.1">
    <property type="nucleotide sequence ID" value="NZ_VIKR01000002.1"/>
</dbReference>
<comment type="caution">
    <text evidence="1">The sequence shown here is derived from an EMBL/GenBank/DDBJ whole genome shotgun (WGS) entry which is preliminary data.</text>
</comment>
<evidence type="ECO:0000313" key="1">
    <source>
        <dbReference type="EMBL" id="TQV74945.1"/>
    </source>
</evidence>
<reference evidence="1 2" key="1">
    <citation type="submission" date="2019-06" db="EMBL/GenBank/DDBJ databases">
        <title>Draft genome of Aliikangiella marina GYP-15.</title>
        <authorList>
            <person name="Wang G."/>
        </authorList>
    </citation>
    <scope>NUCLEOTIDE SEQUENCE [LARGE SCALE GENOMIC DNA]</scope>
    <source>
        <strain evidence="1 2">GYP-15</strain>
    </source>
</reference>
<protein>
    <submittedName>
        <fullName evidence="1">Uncharacterized protein</fullName>
    </submittedName>
</protein>